<dbReference type="EMBL" id="LSRX01000958">
    <property type="protein sequence ID" value="OLP85762.1"/>
    <property type="molecule type" value="Genomic_DNA"/>
</dbReference>
<evidence type="ECO:0000313" key="3">
    <source>
        <dbReference type="Proteomes" id="UP000186817"/>
    </source>
</evidence>
<name>A0A1Q9CS77_SYMMI</name>
<dbReference type="Proteomes" id="UP000186817">
    <property type="component" value="Unassembled WGS sequence"/>
</dbReference>
<dbReference type="OrthoDB" id="409352at2759"/>
<keyword evidence="3" id="KW-1185">Reference proteome</keyword>
<dbReference type="Gene3D" id="1.25.40.20">
    <property type="entry name" value="Ankyrin repeat-containing domain"/>
    <property type="match status" value="1"/>
</dbReference>
<comment type="caution">
    <text evidence="2">The sequence shown here is derived from an EMBL/GenBank/DDBJ whole genome shotgun (WGS) entry which is preliminary data.</text>
</comment>
<proteinExistence type="predicted"/>
<gene>
    <name evidence="2" type="ORF">AK812_SmicGene33204</name>
</gene>
<dbReference type="InterPro" id="IPR036770">
    <property type="entry name" value="Ankyrin_rpt-contain_sf"/>
</dbReference>
<dbReference type="AlphaFoldDB" id="A0A1Q9CS77"/>
<sequence length="354" mass="38543">MYKVDKASMLPAVMRNDPCLAARPDMRRSMEEWWGGSLWDPRDPSSGEFFGSDFTCGSSMRDVLAALRLSDGESERLALAVAEGDLVEAERLLAASADVTPALHLALQIGAAPETVELLAACCSRLNVWLPEPAVVTWARATCRAALSGRPLRGATAKLDSLLLAGADVNSIGRGCETALHILARTLQLLWQESQRYSLRSKSLSREIQEHPSDKNVFEGSAVTALLFAFNVERRCNQRCHESSTSQETQQELNKLWHDLVSRGADASMADGESSSALERLSATQCTDLLVSKRRTYAMRRYHHARTSHTSSSEQWDISRSSARSVAETVEEKSKIGGDTDTPGTAVGGAMVCG</sequence>
<protein>
    <submittedName>
        <fullName evidence="2">Uncharacterized protein</fullName>
    </submittedName>
</protein>
<feature type="compositionally biased region" description="Polar residues" evidence="1">
    <location>
        <begin position="308"/>
        <end position="324"/>
    </location>
</feature>
<accession>A0A1Q9CS77</accession>
<evidence type="ECO:0000256" key="1">
    <source>
        <dbReference type="SAM" id="MobiDB-lite"/>
    </source>
</evidence>
<dbReference type="SUPFAM" id="SSF48403">
    <property type="entry name" value="Ankyrin repeat"/>
    <property type="match status" value="1"/>
</dbReference>
<reference evidence="2 3" key="1">
    <citation type="submission" date="2016-02" db="EMBL/GenBank/DDBJ databases">
        <title>Genome analysis of coral dinoflagellate symbionts highlights evolutionary adaptations to a symbiotic lifestyle.</title>
        <authorList>
            <person name="Aranda M."/>
            <person name="Li Y."/>
            <person name="Liew Y.J."/>
            <person name="Baumgarten S."/>
            <person name="Simakov O."/>
            <person name="Wilson M."/>
            <person name="Piel J."/>
            <person name="Ashoor H."/>
            <person name="Bougouffa S."/>
            <person name="Bajic V.B."/>
            <person name="Ryu T."/>
            <person name="Ravasi T."/>
            <person name="Bayer T."/>
            <person name="Micklem G."/>
            <person name="Kim H."/>
            <person name="Bhak J."/>
            <person name="Lajeunesse T.C."/>
            <person name="Voolstra C.R."/>
        </authorList>
    </citation>
    <scope>NUCLEOTIDE SEQUENCE [LARGE SCALE GENOMIC DNA]</scope>
    <source>
        <strain evidence="2 3">CCMP2467</strain>
    </source>
</reference>
<organism evidence="2 3">
    <name type="scientific">Symbiodinium microadriaticum</name>
    <name type="common">Dinoflagellate</name>
    <name type="synonym">Zooxanthella microadriatica</name>
    <dbReference type="NCBI Taxonomy" id="2951"/>
    <lineage>
        <taxon>Eukaryota</taxon>
        <taxon>Sar</taxon>
        <taxon>Alveolata</taxon>
        <taxon>Dinophyceae</taxon>
        <taxon>Suessiales</taxon>
        <taxon>Symbiodiniaceae</taxon>
        <taxon>Symbiodinium</taxon>
    </lineage>
</organism>
<evidence type="ECO:0000313" key="2">
    <source>
        <dbReference type="EMBL" id="OLP85762.1"/>
    </source>
</evidence>
<feature type="region of interest" description="Disordered" evidence="1">
    <location>
        <begin position="304"/>
        <end position="354"/>
    </location>
</feature>